<dbReference type="InterPro" id="IPR037401">
    <property type="entry name" value="SnoaL-like"/>
</dbReference>
<name>A0ABP5WZU4_9ACTN</name>
<accession>A0ABP5WZU4</accession>
<dbReference type="InterPro" id="IPR032710">
    <property type="entry name" value="NTF2-like_dom_sf"/>
</dbReference>
<comment type="caution">
    <text evidence="2">The sequence shown here is derived from an EMBL/GenBank/DDBJ whole genome shotgun (WGS) entry which is preliminary data.</text>
</comment>
<evidence type="ECO:0000259" key="1">
    <source>
        <dbReference type="Pfam" id="PF13577"/>
    </source>
</evidence>
<dbReference type="SUPFAM" id="SSF54427">
    <property type="entry name" value="NTF2-like"/>
    <property type="match status" value="1"/>
</dbReference>
<dbReference type="RefSeq" id="WP_344593635.1">
    <property type="nucleotide sequence ID" value="NZ_BAAARW010000022.1"/>
</dbReference>
<keyword evidence="3" id="KW-1185">Reference proteome</keyword>
<protein>
    <submittedName>
        <fullName evidence="2">Nuclear transport factor 2 family protein</fullName>
    </submittedName>
</protein>
<evidence type="ECO:0000313" key="2">
    <source>
        <dbReference type="EMBL" id="GAA2438085.1"/>
    </source>
</evidence>
<gene>
    <name evidence="2" type="ORF">GCM10010191_61500</name>
</gene>
<dbReference type="CDD" id="cd00531">
    <property type="entry name" value="NTF2_like"/>
    <property type="match status" value="1"/>
</dbReference>
<dbReference type="Proteomes" id="UP001501231">
    <property type="component" value="Unassembled WGS sequence"/>
</dbReference>
<proteinExistence type="predicted"/>
<sequence>MTGEDLEALRRDVRYLKDRAEILDCVARHARGCDRHDDDLITGAYHPDGTDEHGFTVNSGADYAGWVNPAHAATSQIHLHNITTHSCDIDGDVAHCESYSLVVLLGKDGRTAQVVNGRYLDRLERRDGRWRIALRRSTVEVMFTADASVLKSSFFQEQGYLKGTRDKDDLSYQRPLRLETPAPARWSSAPPATIR</sequence>
<dbReference type="Gene3D" id="3.10.450.50">
    <property type="match status" value="1"/>
</dbReference>
<reference evidence="3" key="1">
    <citation type="journal article" date="2019" name="Int. J. Syst. Evol. Microbiol.">
        <title>The Global Catalogue of Microorganisms (GCM) 10K type strain sequencing project: providing services to taxonomists for standard genome sequencing and annotation.</title>
        <authorList>
            <consortium name="The Broad Institute Genomics Platform"/>
            <consortium name="The Broad Institute Genome Sequencing Center for Infectious Disease"/>
            <person name="Wu L."/>
            <person name="Ma J."/>
        </authorList>
    </citation>
    <scope>NUCLEOTIDE SEQUENCE [LARGE SCALE GENOMIC DNA]</scope>
    <source>
        <strain evidence="3">JCM 3325</strain>
    </source>
</reference>
<feature type="domain" description="SnoaL-like" evidence="1">
    <location>
        <begin position="15"/>
        <end position="136"/>
    </location>
</feature>
<dbReference type="Pfam" id="PF13577">
    <property type="entry name" value="SnoaL_4"/>
    <property type="match status" value="1"/>
</dbReference>
<evidence type="ECO:0000313" key="3">
    <source>
        <dbReference type="Proteomes" id="UP001501231"/>
    </source>
</evidence>
<dbReference type="EMBL" id="BAAARW010000022">
    <property type="protein sequence ID" value="GAA2438085.1"/>
    <property type="molecule type" value="Genomic_DNA"/>
</dbReference>
<organism evidence="2 3">
    <name type="scientific">Actinomadura vinacea</name>
    <dbReference type="NCBI Taxonomy" id="115336"/>
    <lineage>
        <taxon>Bacteria</taxon>
        <taxon>Bacillati</taxon>
        <taxon>Actinomycetota</taxon>
        <taxon>Actinomycetes</taxon>
        <taxon>Streptosporangiales</taxon>
        <taxon>Thermomonosporaceae</taxon>
        <taxon>Actinomadura</taxon>
    </lineage>
</organism>